<comment type="caution">
    <text evidence="1">The sequence shown here is derived from an EMBL/GenBank/DDBJ whole genome shotgun (WGS) entry which is preliminary data.</text>
</comment>
<proteinExistence type="predicted"/>
<sequence>MFIVSYKSELPIGVTAYQADFKGLKAVNLTLQNPYTLIGLYPRSEIEREVTVEIIKFIENVGYEPFGKDFKFTYKDEMSELAKKVKACETTRNAVVEGVCKALEGASAGSDNLNAFRLPEADCASFASSYREEARKGNTLKHSADQYTSAQVSRCKSMASSLKFTEEQLNYLKICLIVADELTGGLREIFKREWDNRYKTTLGEWKDEPKNGMDFWNGESCRNRRRYAALWKTMKTGKRAEWDCTMLFYAILYSDCIHSLNPVVRSNV</sequence>
<reference evidence="1 2" key="1">
    <citation type="submission" date="2022-05" db="EMBL/GenBank/DDBJ databases">
        <authorList>
            <consortium name="Genoscope - CEA"/>
            <person name="William W."/>
        </authorList>
    </citation>
    <scope>NUCLEOTIDE SEQUENCE [LARGE SCALE GENOMIC DNA]</scope>
</reference>
<dbReference type="Proteomes" id="UP001159428">
    <property type="component" value="Unassembled WGS sequence"/>
</dbReference>
<keyword evidence="2" id="KW-1185">Reference proteome</keyword>
<evidence type="ECO:0000313" key="2">
    <source>
        <dbReference type="Proteomes" id="UP001159428"/>
    </source>
</evidence>
<feature type="non-terminal residue" evidence="1">
    <location>
        <position position="268"/>
    </location>
</feature>
<organism evidence="1 2">
    <name type="scientific">Pocillopora meandrina</name>
    <dbReference type="NCBI Taxonomy" id="46732"/>
    <lineage>
        <taxon>Eukaryota</taxon>
        <taxon>Metazoa</taxon>
        <taxon>Cnidaria</taxon>
        <taxon>Anthozoa</taxon>
        <taxon>Hexacorallia</taxon>
        <taxon>Scleractinia</taxon>
        <taxon>Astrocoeniina</taxon>
        <taxon>Pocilloporidae</taxon>
        <taxon>Pocillopora</taxon>
    </lineage>
</organism>
<evidence type="ECO:0000313" key="1">
    <source>
        <dbReference type="EMBL" id="CAH3167934.1"/>
    </source>
</evidence>
<name>A0AAU9Y3R3_9CNID</name>
<dbReference type="EMBL" id="CALNXJ010000167">
    <property type="protein sequence ID" value="CAH3167934.1"/>
    <property type="molecule type" value="Genomic_DNA"/>
</dbReference>
<gene>
    <name evidence="1" type="ORF">PMEA_00007939</name>
</gene>
<dbReference type="AlphaFoldDB" id="A0AAU9Y3R3"/>
<accession>A0AAU9Y3R3</accession>
<protein>
    <submittedName>
        <fullName evidence="1">Uncharacterized protein</fullName>
    </submittedName>
</protein>